<sequence>MTQQPAFTVKIAWRCPIGGVPYGLSQYDYSDEIRQMIDQKGFYGSDRSFQLSNTNSASTTFQQVKHLLQEEWGVPLSIQSHFLPYHQVGMSDDAGGPLREFADTDTLGMAWEAAAEDKRQEGTVKVELQTMANYLEQIEGVMGSRGDSQHSLVSAMKGWRHHANALKYLRGKQNSVQGDEEERAVLESKTQEQETLAQRWGQSATKKMSDWYRLVSGHEAEPAEEKDIESRFRKWIDDKIEVQERYREKKRAEAEDQSHDSAFSPNRVVCRSLRDEGSGHISADYGSFNLRSGVLLWGQLPTIFSGSRSEQFQRNAESVPDTLPGGTIKQSVHSYRAAARKGRWTVRRAFTDDAAGNSRDGLDGKPTRHLGWVVSHEDVDPLEVLTRCSSLNPGTGRVHGYDQIDKVGV</sequence>
<dbReference type="AlphaFoldDB" id="A0AAD6IG22"/>
<evidence type="ECO:0000313" key="2">
    <source>
        <dbReference type="Proteomes" id="UP001219568"/>
    </source>
</evidence>
<keyword evidence="2" id="KW-1185">Reference proteome</keyword>
<gene>
    <name evidence="1" type="ORF">N7460_006611</name>
</gene>
<protein>
    <submittedName>
        <fullName evidence="1">Uncharacterized protein</fullName>
    </submittedName>
</protein>
<reference evidence="1" key="1">
    <citation type="journal article" date="2023" name="IMA Fungus">
        <title>Comparative genomic study of the Penicillium genus elucidates a diverse pangenome and 15 lateral gene transfer events.</title>
        <authorList>
            <person name="Petersen C."/>
            <person name="Sorensen T."/>
            <person name="Nielsen M.R."/>
            <person name="Sondergaard T.E."/>
            <person name="Sorensen J.L."/>
            <person name="Fitzpatrick D.A."/>
            <person name="Frisvad J.C."/>
            <person name="Nielsen K.L."/>
        </authorList>
    </citation>
    <scope>NUCLEOTIDE SEQUENCE</scope>
    <source>
        <strain evidence="1">IBT 15450</strain>
    </source>
</reference>
<organism evidence="1 2">
    <name type="scientific">Penicillium canescens</name>
    <dbReference type="NCBI Taxonomy" id="5083"/>
    <lineage>
        <taxon>Eukaryota</taxon>
        <taxon>Fungi</taxon>
        <taxon>Dikarya</taxon>
        <taxon>Ascomycota</taxon>
        <taxon>Pezizomycotina</taxon>
        <taxon>Eurotiomycetes</taxon>
        <taxon>Eurotiomycetidae</taxon>
        <taxon>Eurotiales</taxon>
        <taxon>Aspergillaceae</taxon>
        <taxon>Penicillium</taxon>
    </lineage>
</organism>
<name>A0AAD6IG22_PENCN</name>
<evidence type="ECO:0000313" key="1">
    <source>
        <dbReference type="EMBL" id="KAJ6045256.1"/>
    </source>
</evidence>
<comment type="caution">
    <text evidence="1">The sequence shown here is derived from an EMBL/GenBank/DDBJ whole genome shotgun (WGS) entry which is preliminary data.</text>
</comment>
<accession>A0AAD6IG22</accession>
<dbReference type="EMBL" id="JAQJZL010000004">
    <property type="protein sequence ID" value="KAJ6045256.1"/>
    <property type="molecule type" value="Genomic_DNA"/>
</dbReference>
<proteinExistence type="predicted"/>
<dbReference type="Proteomes" id="UP001219568">
    <property type="component" value="Unassembled WGS sequence"/>
</dbReference>
<reference evidence="1" key="2">
    <citation type="submission" date="2023-01" db="EMBL/GenBank/DDBJ databases">
        <authorList>
            <person name="Petersen C."/>
        </authorList>
    </citation>
    <scope>NUCLEOTIDE SEQUENCE</scope>
    <source>
        <strain evidence="1">IBT 15450</strain>
    </source>
</reference>